<feature type="transmembrane region" description="Helical" evidence="1">
    <location>
        <begin position="298"/>
        <end position="321"/>
    </location>
</feature>
<accession>A0A820EA82</accession>
<evidence type="ECO:0000256" key="1">
    <source>
        <dbReference type="SAM" id="Phobius"/>
    </source>
</evidence>
<keyword evidence="1" id="KW-1133">Transmembrane helix</keyword>
<organism evidence="3 4">
    <name type="scientific">Adineta steineri</name>
    <dbReference type="NCBI Taxonomy" id="433720"/>
    <lineage>
        <taxon>Eukaryota</taxon>
        <taxon>Metazoa</taxon>
        <taxon>Spiralia</taxon>
        <taxon>Gnathifera</taxon>
        <taxon>Rotifera</taxon>
        <taxon>Eurotatoria</taxon>
        <taxon>Bdelloidea</taxon>
        <taxon>Adinetida</taxon>
        <taxon>Adinetidae</taxon>
        <taxon>Adineta</taxon>
    </lineage>
</organism>
<feature type="transmembrane region" description="Helical" evidence="1">
    <location>
        <begin position="85"/>
        <end position="105"/>
    </location>
</feature>
<sequence length="345" mass="39909">MTLQCFNGGRLIFNQTLNESFCQCNLCYEGIQCEEKDLKNSNIEFNLDKDRLIVYSIYLCLSLVNNLLSLTVFQGSKRMRRTNTGIYLIIYTIISVIGSILLVVGQSVQYFKPYPFANNEELSEIFHCSLEKSGYQITALLCLWLSALVTLERSLITSFNFKMNATRRRSIVILVPFFCFIIITGISFLFYRCVEKTPDTEPYLRLTSGWIYTAAGLGGLIYFPATIFVLISFATHIYHYGTGEKSKKKIFFILLKKHLFIFIPPIVCVLCVVPYQIWFTFRSPGQAYFGCGISAAEYYYKIILQTLPSIPMTVTWCLFVYPSNVYMTEFYTQTWIGKRLTMCWR</sequence>
<dbReference type="Proteomes" id="UP000663881">
    <property type="component" value="Unassembled WGS sequence"/>
</dbReference>
<dbReference type="Gene3D" id="1.20.1070.10">
    <property type="entry name" value="Rhodopsin 7-helix transmembrane proteins"/>
    <property type="match status" value="1"/>
</dbReference>
<evidence type="ECO:0000313" key="3">
    <source>
        <dbReference type="EMBL" id="CAF4243223.1"/>
    </source>
</evidence>
<feature type="transmembrane region" description="Helical" evidence="1">
    <location>
        <begin position="171"/>
        <end position="191"/>
    </location>
</feature>
<evidence type="ECO:0000313" key="2">
    <source>
        <dbReference type="EMBL" id="CAF1455144.1"/>
    </source>
</evidence>
<keyword evidence="1" id="KW-0472">Membrane</keyword>
<feature type="transmembrane region" description="Helical" evidence="1">
    <location>
        <begin position="211"/>
        <end position="238"/>
    </location>
</feature>
<dbReference type="EMBL" id="CAJOAY010011854">
    <property type="protein sequence ID" value="CAF4243223.1"/>
    <property type="molecule type" value="Genomic_DNA"/>
</dbReference>
<feature type="transmembrane region" description="Helical" evidence="1">
    <location>
        <begin position="133"/>
        <end position="151"/>
    </location>
</feature>
<keyword evidence="1" id="KW-0812">Transmembrane</keyword>
<proteinExistence type="predicted"/>
<reference evidence="3" key="1">
    <citation type="submission" date="2021-02" db="EMBL/GenBank/DDBJ databases">
        <authorList>
            <person name="Nowell W R."/>
        </authorList>
    </citation>
    <scope>NUCLEOTIDE SEQUENCE</scope>
</reference>
<dbReference type="EMBL" id="CAJNON010001354">
    <property type="protein sequence ID" value="CAF1455144.1"/>
    <property type="molecule type" value="Genomic_DNA"/>
</dbReference>
<name>A0A820EA82_9BILA</name>
<dbReference type="AlphaFoldDB" id="A0A820EA82"/>
<feature type="transmembrane region" description="Helical" evidence="1">
    <location>
        <begin position="259"/>
        <end position="278"/>
    </location>
</feature>
<dbReference type="OrthoDB" id="10042988at2759"/>
<protein>
    <submittedName>
        <fullName evidence="3">Uncharacterized protein</fullName>
    </submittedName>
</protein>
<feature type="transmembrane region" description="Helical" evidence="1">
    <location>
        <begin position="52"/>
        <end position="73"/>
    </location>
</feature>
<comment type="caution">
    <text evidence="3">The sequence shown here is derived from an EMBL/GenBank/DDBJ whole genome shotgun (WGS) entry which is preliminary data.</text>
</comment>
<evidence type="ECO:0000313" key="4">
    <source>
        <dbReference type="Proteomes" id="UP000663881"/>
    </source>
</evidence>
<dbReference type="Proteomes" id="UP000663891">
    <property type="component" value="Unassembled WGS sequence"/>
</dbReference>
<gene>
    <name evidence="3" type="ORF">OKA104_LOCUS43192</name>
    <name evidence="2" type="ORF">VCS650_LOCUS39708</name>
</gene>